<accession>A0A4R4PCW1</accession>
<name>A0A4R4PCW1_9ACTN</name>
<evidence type="ECO:0000313" key="2">
    <source>
        <dbReference type="EMBL" id="TDC20398.1"/>
    </source>
</evidence>
<dbReference type="Pfam" id="PF14535">
    <property type="entry name" value="AMP-binding_C_2"/>
    <property type="match status" value="1"/>
</dbReference>
<dbReference type="PANTHER" id="PTHR43845">
    <property type="entry name" value="BLR5969 PROTEIN"/>
    <property type="match status" value="1"/>
</dbReference>
<proteinExistence type="predicted"/>
<dbReference type="InterPro" id="IPR028154">
    <property type="entry name" value="AMP-dep_Lig_C"/>
</dbReference>
<organism evidence="2 3">
    <name type="scientific">Actinomadura bangladeshensis</name>
    <dbReference type="NCBI Taxonomy" id="453573"/>
    <lineage>
        <taxon>Bacteria</taxon>
        <taxon>Bacillati</taxon>
        <taxon>Actinomycetota</taxon>
        <taxon>Actinomycetes</taxon>
        <taxon>Streptosporangiales</taxon>
        <taxon>Thermomonosporaceae</taxon>
        <taxon>Actinomadura</taxon>
    </lineage>
</organism>
<dbReference type="InterPro" id="IPR045851">
    <property type="entry name" value="AMP-bd_C_sf"/>
</dbReference>
<comment type="caution">
    <text evidence="2">The sequence shown here is derived from an EMBL/GenBank/DDBJ whole genome shotgun (WGS) entry which is preliminary data.</text>
</comment>
<gene>
    <name evidence="2" type="ORF">E1284_00500</name>
</gene>
<keyword evidence="3" id="KW-1185">Reference proteome</keyword>
<dbReference type="InterPro" id="IPR042099">
    <property type="entry name" value="ANL_N_sf"/>
</dbReference>
<dbReference type="PANTHER" id="PTHR43845:SF1">
    <property type="entry name" value="BLR5969 PROTEIN"/>
    <property type="match status" value="1"/>
</dbReference>
<dbReference type="RefSeq" id="WP_131935884.1">
    <property type="nucleotide sequence ID" value="NZ_BAAAMX010000002.1"/>
</dbReference>
<dbReference type="SUPFAM" id="SSF56801">
    <property type="entry name" value="Acetyl-CoA synthetase-like"/>
    <property type="match status" value="1"/>
</dbReference>
<dbReference type="Proteomes" id="UP000295431">
    <property type="component" value="Unassembled WGS sequence"/>
</dbReference>
<keyword evidence="2" id="KW-0436">Ligase</keyword>
<evidence type="ECO:0000313" key="3">
    <source>
        <dbReference type="Proteomes" id="UP000295431"/>
    </source>
</evidence>
<reference evidence="2 3" key="1">
    <citation type="submission" date="2019-03" db="EMBL/GenBank/DDBJ databases">
        <title>Draft genome sequences of novel Actinobacteria.</title>
        <authorList>
            <person name="Sahin N."/>
            <person name="Ay H."/>
            <person name="Saygin H."/>
        </authorList>
    </citation>
    <scope>NUCLEOTIDE SEQUENCE [LARGE SCALE GENOMIC DNA]</scope>
    <source>
        <strain evidence="2 3">DSM 45347</strain>
    </source>
</reference>
<dbReference type="OrthoDB" id="580775at2"/>
<dbReference type="Gene3D" id="3.40.50.12780">
    <property type="entry name" value="N-terminal domain of ligase-like"/>
    <property type="match status" value="1"/>
</dbReference>
<evidence type="ECO:0000259" key="1">
    <source>
        <dbReference type="Pfam" id="PF14535"/>
    </source>
</evidence>
<dbReference type="Gene3D" id="3.30.300.30">
    <property type="match status" value="1"/>
</dbReference>
<protein>
    <submittedName>
        <fullName evidence="2">Phenylacetate--CoA ligase family protein</fullName>
    </submittedName>
</protein>
<dbReference type="EMBL" id="SMJW01000001">
    <property type="protein sequence ID" value="TDC20398.1"/>
    <property type="molecule type" value="Genomic_DNA"/>
</dbReference>
<dbReference type="AlphaFoldDB" id="A0A4R4PCW1"/>
<dbReference type="GO" id="GO:0016874">
    <property type="term" value="F:ligase activity"/>
    <property type="evidence" value="ECO:0007669"/>
    <property type="project" value="UniProtKB-KW"/>
</dbReference>
<sequence>MSHDSDRPFLHPQVQTMPPEQLRTLQGERLREAVERAYKAGGFFYRRMRDHGVSPSDVVSVDDVRALPTFRKEDLRANEAEHPPIGDYRVVGLAGAVRLATSSGTTGRPTVTVWTDHDLHIDYEIAARRYWREGVRPGHVIANAHPGYLNGGQSQVAGAAEKMGCLPVSIGPPEDDAAVERALRTIEHIPIDHWHTLPAGAARIREVAERIGWSGRLPEVAAVTPMRQYSAISAGLECIGTLGGSCSPEDFRGAHVAEDYAIVEAVDDVTGEPVPDGQRGKFLCTSLGRDNPMLRFDLNEVIRLDRSACPCGETHVRAFWEGRMQDVVTVQGKWVMPIDVWSEMDEAQEFVVVRTADAQDSLEVRVEAPEDGLVDRLRARTGVPIEVTPVEVGSLPRAAYKANRVIDERP</sequence>
<feature type="domain" description="AMP-dependent ligase C-terminal" evidence="1">
    <location>
        <begin position="351"/>
        <end position="409"/>
    </location>
</feature>